<feature type="region of interest" description="Disordered" evidence="1">
    <location>
        <begin position="756"/>
        <end position="779"/>
    </location>
</feature>
<evidence type="ECO:0000313" key="5">
    <source>
        <dbReference type="Proteomes" id="UP001044222"/>
    </source>
</evidence>
<feature type="region of interest" description="Disordered" evidence="1">
    <location>
        <begin position="563"/>
        <end position="653"/>
    </location>
</feature>
<dbReference type="Proteomes" id="UP001044222">
    <property type="component" value="Chromosome 7"/>
</dbReference>
<dbReference type="GO" id="GO:0051225">
    <property type="term" value="P:spindle assembly"/>
    <property type="evidence" value="ECO:0007669"/>
    <property type="project" value="InterPro"/>
</dbReference>
<sequence length="823" mass="91033">MSSLQKSNAKYLWWSLLSLGLQPEIAANSGGSSKRGITLGINMFDTPNKDAFYVVAHFLFEKLNPSRVNEVFRHCWPVMGWKADAEFRKATYNWFREIGAERGNAFPKVVASLFLSPGGPKFINVMLHLAKHVMLQEMKTFSTDKTWIPEASAAKAQSLETAMLRFQLVRLRFQRTAVEQDQLIQEYQHKARALVKSIRDLRAEDAQLDSLLKHEKEGEEKMRLQSEKILKVRSLWTDVNNILSTLEEERKVVDCVVKGNIDQYTLDGTDLTINIPKVLLEQVEKSAQSLSTGSVYEEGQLNVLRLLELLNEALRLLREERERVGGAAPRPDLQHMEEKALLLRRSLEAVRLTRKRISKEDIPEVKAFIQKMEQAWDRKWEDSLERRPLTSFLNEDPALDFLSPMAPLCFEPAAEGSFKSSVFSLYPAKLPAPTVESVKEEAPVESSDSSENADGETADLEDLQSVCLPASEPSETPAPSSVPSPRPSTPCQAPSPKPFQASDRKTAPVGGTRQKTAAVEKAAMIMDREWDNLAEQFADGVTASPDYSRQGMELEALLGTLLDPFSTRKQIPRTPESLISEVKSSWRRALEEGEAEKAQLSGSPRDGTSDASRTRPSADTPLPTSRLAWDADAASPLTPLPGQPGDSLHSTLSWDSAQLDATRGQSGSSSDVIHFGIACETIPELLGGESILSSSDGVPDTPGLTEEELGENELGLMEEEEENELVLPKIPSSAADPEAALRSRFSRIRKDYCEASFTHRGGETPEPPSPLNAGNFPEAGDWEAGSRVFSLDLDALESPPLSSRERLSLPKLATFSPIDDLMP</sequence>
<gene>
    <name evidence="4" type="ORF">ANANG_G00141410</name>
</gene>
<dbReference type="GO" id="GO:0008017">
    <property type="term" value="F:microtubule binding"/>
    <property type="evidence" value="ECO:0007669"/>
    <property type="project" value="TreeGrafter"/>
</dbReference>
<feature type="signal peptide" evidence="2">
    <location>
        <begin position="1"/>
        <end position="27"/>
    </location>
</feature>
<dbReference type="InterPro" id="IPR028163">
    <property type="entry name" value="HAUS_6_N"/>
</dbReference>
<feature type="compositionally biased region" description="Pro residues" evidence="1">
    <location>
        <begin position="480"/>
        <end position="497"/>
    </location>
</feature>
<evidence type="ECO:0000256" key="1">
    <source>
        <dbReference type="SAM" id="MobiDB-lite"/>
    </source>
</evidence>
<dbReference type="EMBL" id="JAFIRN010000007">
    <property type="protein sequence ID" value="KAG5845638.1"/>
    <property type="molecule type" value="Genomic_DNA"/>
</dbReference>
<protein>
    <recommendedName>
        <fullName evidence="3">HAUS augmin-like complex subunit 6 N-terminal domain-containing protein</fullName>
    </recommendedName>
</protein>
<keyword evidence="5" id="KW-1185">Reference proteome</keyword>
<proteinExistence type="predicted"/>
<dbReference type="InterPro" id="IPR026797">
    <property type="entry name" value="HAUS_6"/>
</dbReference>
<dbReference type="PANTHER" id="PTHR16151">
    <property type="entry name" value="HAUS AUGMIN-LIKE COMPLEX SUBUNIT 6"/>
    <property type="match status" value="1"/>
</dbReference>
<feature type="region of interest" description="Disordered" evidence="1">
    <location>
        <begin position="434"/>
        <end position="520"/>
    </location>
</feature>
<organism evidence="4 5">
    <name type="scientific">Anguilla anguilla</name>
    <name type="common">European freshwater eel</name>
    <name type="synonym">Muraena anguilla</name>
    <dbReference type="NCBI Taxonomy" id="7936"/>
    <lineage>
        <taxon>Eukaryota</taxon>
        <taxon>Metazoa</taxon>
        <taxon>Chordata</taxon>
        <taxon>Craniata</taxon>
        <taxon>Vertebrata</taxon>
        <taxon>Euteleostomi</taxon>
        <taxon>Actinopterygii</taxon>
        <taxon>Neopterygii</taxon>
        <taxon>Teleostei</taxon>
        <taxon>Anguilliformes</taxon>
        <taxon>Anguillidae</taxon>
        <taxon>Anguilla</taxon>
    </lineage>
</organism>
<dbReference type="AlphaFoldDB" id="A0A9D3RWD6"/>
<dbReference type="GO" id="GO:1990498">
    <property type="term" value="C:mitotic spindle microtubule"/>
    <property type="evidence" value="ECO:0007669"/>
    <property type="project" value="TreeGrafter"/>
</dbReference>
<reference evidence="4" key="1">
    <citation type="submission" date="2021-01" db="EMBL/GenBank/DDBJ databases">
        <title>A chromosome-scale assembly of European eel, Anguilla anguilla.</title>
        <authorList>
            <person name="Henkel C."/>
            <person name="Jong-Raadsen S.A."/>
            <person name="Dufour S."/>
            <person name="Weltzien F.-A."/>
            <person name="Palstra A.P."/>
            <person name="Pelster B."/>
            <person name="Spaink H.P."/>
            <person name="Van Den Thillart G.E."/>
            <person name="Jansen H."/>
            <person name="Zahm M."/>
            <person name="Klopp C."/>
            <person name="Cedric C."/>
            <person name="Louis A."/>
            <person name="Berthelot C."/>
            <person name="Parey E."/>
            <person name="Roest Crollius H."/>
            <person name="Montfort J."/>
            <person name="Robinson-Rechavi M."/>
            <person name="Bucao C."/>
            <person name="Bouchez O."/>
            <person name="Gislard M."/>
            <person name="Lluch J."/>
            <person name="Milhes M."/>
            <person name="Lampietro C."/>
            <person name="Lopez Roques C."/>
            <person name="Donnadieu C."/>
            <person name="Braasch I."/>
            <person name="Desvignes T."/>
            <person name="Postlethwait J."/>
            <person name="Bobe J."/>
            <person name="Guiguen Y."/>
            <person name="Dirks R."/>
        </authorList>
    </citation>
    <scope>NUCLEOTIDE SEQUENCE</scope>
    <source>
        <strain evidence="4">Tag_6206</strain>
        <tissue evidence="4">Liver</tissue>
    </source>
</reference>
<evidence type="ECO:0000256" key="2">
    <source>
        <dbReference type="SAM" id="SignalP"/>
    </source>
</evidence>
<evidence type="ECO:0000313" key="4">
    <source>
        <dbReference type="EMBL" id="KAG5845638.1"/>
    </source>
</evidence>
<comment type="caution">
    <text evidence="4">The sequence shown here is derived from an EMBL/GenBank/DDBJ whole genome shotgun (WGS) entry which is preliminary data.</text>
</comment>
<feature type="compositionally biased region" description="Basic and acidic residues" evidence="1">
    <location>
        <begin position="588"/>
        <end position="597"/>
    </location>
</feature>
<feature type="compositionally biased region" description="Acidic residues" evidence="1">
    <location>
        <begin position="451"/>
        <end position="462"/>
    </location>
</feature>
<name>A0A9D3RWD6_ANGAN</name>
<accession>A0A9D3RWD6</accession>
<feature type="domain" description="HAUS augmin-like complex subunit 6 N-terminal" evidence="3">
    <location>
        <begin position="12"/>
        <end position="237"/>
    </location>
</feature>
<feature type="compositionally biased region" description="Low complexity" evidence="1">
    <location>
        <begin position="469"/>
        <end position="479"/>
    </location>
</feature>
<keyword evidence="2" id="KW-0732">Signal</keyword>
<dbReference type="Pfam" id="PF14661">
    <property type="entry name" value="HAUS6_N"/>
    <property type="match status" value="1"/>
</dbReference>
<dbReference type="GO" id="GO:0070652">
    <property type="term" value="C:HAUS complex"/>
    <property type="evidence" value="ECO:0007669"/>
    <property type="project" value="InterPro"/>
</dbReference>
<dbReference type="PANTHER" id="PTHR16151:SF2">
    <property type="entry name" value="HAUS AUGMIN-LIKE COMPLEX SUBUNIT 6"/>
    <property type="match status" value="1"/>
</dbReference>
<evidence type="ECO:0000259" key="3">
    <source>
        <dbReference type="Pfam" id="PF14661"/>
    </source>
</evidence>
<feature type="chain" id="PRO_5039019824" description="HAUS augmin-like complex subunit 6 N-terminal domain-containing protein" evidence="2">
    <location>
        <begin position="28"/>
        <end position="823"/>
    </location>
</feature>